<sequence length="218" mass="23444">MKSGVSIAFVSKTLNVVLRGPDSPHLETIIFDIGQLPSKTAMASSHTGFHPYRVRLRMCIDYLYAEALASQSGGSEAESAPPSSSSPNARSALHDEHNTCAQWNKSVAGPGCNQQNGLTVRGDAESLEKLFENSNRMSFHHLGAIKIGRGYQQNGQTLEIIGDVSDSSNLLNQIMGRSTWTDSTCLPANSQSTEGSAPGTLINGHTIIFRRLRENDGA</sequence>
<protein>
    <submittedName>
        <fullName evidence="2">Uncharacterized protein</fullName>
    </submittedName>
</protein>
<dbReference type="Proteomes" id="UP000622797">
    <property type="component" value="Unassembled WGS sequence"/>
</dbReference>
<dbReference type="AlphaFoldDB" id="A0A8H4WX43"/>
<accession>A0A8H4WX43</accession>
<feature type="compositionally biased region" description="Low complexity" evidence="1">
    <location>
        <begin position="73"/>
        <end position="86"/>
    </location>
</feature>
<proteinExistence type="predicted"/>
<dbReference type="EMBL" id="JABEXW010000850">
    <property type="protein sequence ID" value="KAF4953240.1"/>
    <property type="molecule type" value="Genomic_DNA"/>
</dbReference>
<organism evidence="2 3">
    <name type="scientific">Fusarium sarcochroum</name>
    <dbReference type="NCBI Taxonomy" id="1208366"/>
    <lineage>
        <taxon>Eukaryota</taxon>
        <taxon>Fungi</taxon>
        <taxon>Dikarya</taxon>
        <taxon>Ascomycota</taxon>
        <taxon>Pezizomycotina</taxon>
        <taxon>Sordariomycetes</taxon>
        <taxon>Hypocreomycetidae</taxon>
        <taxon>Hypocreales</taxon>
        <taxon>Nectriaceae</taxon>
        <taxon>Fusarium</taxon>
        <taxon>Fusarium lateritium species complex</taxon>
    </lineage>
</organism>
<comment type="caution">
    <text evidence="2">The sequence shown here is derived from an EMBL/GenBank/DDBJ whole genome shotgun (WGS) entry which is preliminary data.</text>
</comment>
<reference evidence="2" key="2">
    <citation type="submission" date="2020-05" db="EMBL/GenBank/DDBJ databases">
        <authorList>
            <person name="Kim H.-S."/>
            <person name="Proctor R.H."/>
            <person name="Brown D.W."/>
        </authorList>
    </citation>
    <scope>NUCLEOTIDE SEQUENCE</scope>
    <source>
        <strain evidence="2">NRRL 20472</strain>
    </source>
</reference>
<feature type="region of interest" description="Disordered" evidence="1">
    <location>
        <begin position="73"/>
        <end position="95"/>
    </location>
</feature>
<name>A0A8H4WX43_9HYPO</name>
<evidence type="ECO:0000313" key="2">
    <source>
        <dbReference type="EMBL" id="KAF4953240.1"/>
    </source>
</evidence>
<gene>
    <name evidence="2" type="ORF">FSARC_12444</name>
</gene>
<evidence type="ECO:0000256" key="1">
    <source>
        <dbReference type="SAM" id="MobiDB-lite"/>
    </source>
</evidence>
<reference evidence="2" key="1">
    <citation type="journal article" date="2020" name="BMC Genomics">
        <title>Correction to: Identification and distribution of gene clusters required for synthesis of sphingolipid metabolism inhibitors in diverse species of the filamentous fungus Fusarium.</title>
        <authorList>
            <person name="Kim H.S."/>
            <person name="Lohmar J.M."/>
            <person name="Busman M."/>
            <person name="Brown D.W."/>
            <person name="Naumann T.A."/>
            <person name="Divon H.H."/>
            <person name="Lysoe E."/>
            <person name="Uhlig S."/>
            <person name="Proctor R.H."/>
        </authorList>
    </citation>
    <scope>NUCLEOTIDE SEQUENCE</scope>
    <source>
        <strain evidence="2">NRRL 20472</strain>
    </source>
</reference>
<keyword evidence="3" id="KW-1185">Reference proteome</keyword>
<evidence type="ECO:0000313" key="3">
    <source>
        <dbReference type="Proteomes" id="UP000622797"/>
    </source>
</evidence>